<dbReference type="EMBL" id="BAAARA010000008">
    <property type="protein sequence ID" value="GAA2348594.1"/>
    <property type="molecule type" value="Genomic_DNA"/>
</dbReference>
<dbReference type="Gene3D" id="3.40.720.10">
    <property type="entry name" value="Alkaline Phosphatase, subunit A"/>
    <property type="match status" value="1"/>
</dbReference>
<reference evidence="2" key="1">
    <citation type="journal article" date="2019" name="Int. J. Syst. Evol. Microbiol.">
        <title>The Global Catalogue of Microorganisms (GCM) 10K type strain sequencing project: providing services to taxonomists for standard genome sequencing and annotation.</title>
        <authorList>
            <consortium name="The Broad Institute Genomics Platform"/>
            <consortium name="The Broad Institute Genome Sequencing Center for Infectious Disease"/>
            <person name="Wu L."/>
            <person name="Ma J."/>
        </authorList>
    </citation>
    <scope>NUCLEOTIDE SEQUENCE [LARGE SCALE GENOMIC DNA]</scope>
    <source>
        <strain evidence="2">JCM 16221</strain>
    </source>
</reference>
<name>A0ABP5TD18_9PSEU</name>
<dbReference type="Proteomes" id="UP001501218">
    <property type="component" value="Unassembled WGS sequence"/>
</dbReference>
<dbReference type="Pfam" id="PF01663">
    <property type="entry name" value="Phosphodiest"/>
    <property type="match status" value="1"/>
</dbReference>
<dbReference type="InterPro" id="IPR017850">
    <property type="entry name" value="Alkaline_phosphatase_core_sf"/>
</dbReference>
<gene>
    <name evidence="1" type="ORF">GCM10009854_27450</name>
</gene>
<proteinExistence type="predicted"/>
<dbReference type="PANTHER" id="PTHR10151">
    <property type="entry name" value="ECTONUCLEOTIDE PYROPHOSPHATASE/PHOSPHODIESTERASE"/>
    <property type="match status" value="1"/>
</dbReference>
<protein>
    <submittedName>
        <fullName evidence="1">Alkaline phosphatase family protein</fullName>
    </submittedName>
</protein>
<accession>A0ABP5TD18</accession>
<sequence length="403" mass="42569">MRGRALVRPHREEAGCVDWIVAPDRDGRALCDVVPSMLAALGVSGFSDTVGLPPCRTGAVLLVDGLGEQLLREHPADAPFLASLPSSAPLTAGFPTTTVTSLTSLGTGRCAGEHGMVGTSFAEPSGSLLHPLRWSTHGTRADAAGDRRSLLEEWPPEQVQPVPTVLETAAAAGVDVRTALPAQFQGTGFTRASMRGGAFREVREFGDLAGELIDAARADRTTFCYGYHGGLDMLGHIYGPGSARWRLQLAQIDRLVQLIVENLPPGAVLAVVADHGMVSPDQSEVFDADTDRVLQDGVQLLGGEARVRHVYTEPGARDAVMSAWRETIGANGIVLTGEQAIDEGWFGPVVTEAARQRIGDVLAIMRRGCVVRTLAEPGESAMRGHHGSLTAAEQLIPMLVAGG</sequence>
<keyword evidence="2" id="KW-1185">Reference proteome</keyword>
<dbReference type="PANTHER" id="PTHR10151:SF120">
    <property type="entry name" value="BIS(5'-ADENOSYL)-TRIPHOSPHATASE"/>
    <property type="match status" value="1"/>
</dbReference>
<organism evidence="1 2">
    <name type="scientific">Saccharopolyspora halophila</name>
    <dbReference type="NCBI Taxonomy" id="405551"/>
    <lineage>
        <taxon>Bacteria</taxon>
        <taxon>Bacillati</taxon>
        <taxon>Actinomycetota</taxon>
        <taxon>Actinomycetes</taxon>
        <taxon>Pseudonocardiales</taxon>
        <taxon>Pseudonocardiaceae</taxon>
        <taxon>Saccharopolyspora</taxon>
    </lineage>
</organism>
<comment type="caution">
    <text evidence="1">The sequence shown here is derived from an EMBL/GenBank/DDBJ whole genome shotgun (WGS) entry which is preliminary data.</text>
</comment>
<dbReference type="InterPro" id="IPR002591">
    <property type="entry name" value="Phosphodiest/P_Trfase"/>
</dbReference>
<dbReference type="SUPFAM" id="SSF53649">
    <property type="entry name" value="Alkaline phosphatase-like"/>
    <property type="match status" value="1"/>
</dbReference>
<evidence type="ECO:0000313" key="2">
    <source>
        <dbReference type="Proteomes" id="UP001501218"/>
    </source>
</evidence>
<evidence type="ECO:0000313" key="1">
    <source>
        <dbReference type="EMBL" id="GAA2348594.1"/>
    </source>
</evidence>